<name>A0AAD6X1G8_9AGAR</name>
<evidence type="ECO:0000313" key="4">
    <source>
        <dbReference type="Proteomes" id="UP001218188"/>
    </source>
</evidence>
<comment type="caution">
    <text evidence="3">The sequence shown here is derived from an EMBL/GenBank/DDBJ whole genome shotgun (WGS) entry which is preliminary data.</text>
</comment>
<feature type="region of interest" description="Disordered" evidence="1">
    <location>
        <begin position="1035"/>
        <end position="1063"/>
    </location>
</feature>
<gene>
    <name evidence="3" type="ORF">C8F04DRAFT_1212063</name>
</gene>
<proteinExistence type="predicted"/>
<dbReference type="PANTHER" id="PTHR33096">
    <property type="entry name" value="CXC2 DOMAIN-CONTAINING PROTEIN"/>
    <property type="match status" value="1"/>
</dbReference>
<dbReference type="PANTHER" id="PTHR33096:SF1">
    <property type="entry name" value="CXC1-LIKE CYSTEINE CLUSTER ASSOCIATED WITH KDZ TRANSPOSASES DOMAIN-CONTAINING PROTEIN"/>
    <property type="match status" value="1"/>
</dbReference>
<evidence type="ECO:0000256" key="1">
    <source>
        <dbReference type="SAM" id="MobiDB-lite"/>
    </source>
</evidence>
<evidence type="ECO:0000259" key="2">
    <source>
        <dbReference type="Pfam" id="PF18803"/>
    </source>
</evidence>
<feature type="domain" description="CxC2-like cysteine cluster KDZ transposase-associated" evidence="2">
    <location>
        <begin position="198"/>
        <end position="308"/>
    </location>
</feature>
<organism evidence="3 4">
    <name type="scientific">Mycena alexandri</name>
    <dbReference type="NCBI Taxonomy" id="1745969"/>
    <lineage>
        <taxon>Eukaryota</taxon>
        <taxon>Fungi</taxon>
        <taxon>Dikarya</taxon>
        <taxon>Basidiomycota</taxon>
        <taxon>Agaricomycotina</taxon>
        <taxon>Agaricomycetes</taxon>
        <taxon>Agaricomycetidae</taxon>
        <taxon>Agaricales</taxon>
        <taxon>Marasmiineae</taxon>
        <taxon>Mycenaceae</taxon>
        <taxon>Mycena</taxon>
    </lineage>
</organism>
<feature type="compositionally biased region" description="Acidic residues" evidence="1">
    <location>
        <begin position="1035"/>
        <end position="1055"/>
    </location>
</feature>
<dbReference type="AlphaFoldDB" id="A0AAD6X1G8"/>
<dbReference type="Pfam" id="PF18758">
    <property type="entry name" value="KDZ"/>
    <property type="match status" value="1"/>
</dbReference>
<dbReference type="EMBL" id="JARJCM010000108">
    <property type="protein sequence ID" value="KAJ7028779.1"/>
    <property type="molecule type" value="Genomic_DNA"/>
</dbReference>
<dbReference type="Proteomes" id="UP001218188">
    <property type="component" value="Unassembled WGS sequence"/>
</dbReference>
<sequence length="1063" mass="120328">MKPSQTHKRKGRAPALVIGATSVAVTSWTNNQRRVRTRLGVVGQDAGPSGTGTDRFWADDLATNAARAAATFSYQLGDTSLESQLDDQLEDGINVVQCAAPRNAKSDRPLHFFYPREDEFVDEALRREGRGPRRVYARCAGTLCDPRRECPNRRCDGAAEWRCVDQGCFGEIMHCSRCVVAAHAQLPTHFIERGRKWLQILGLRVQLGHPPGEICQYRQAAPRDFVLYDLSGVHELNVDFCGCPMPDGEEHEEHRRQLMRACWWPATVTKPNTCATFQVLRLFQILNCLGKLSAYDFLRGLEKCTNNDGLDKPPDRRKPFMVIVREWREVKRVKRRKQGYNKGGVKEIAKGALGEKCRACPQVGWNMPEGWEKADPFYRFIYFLFLAQDANFRLSNHSVSSGTADPIIGDGLGYFCQRDGEEGYKAHIAKHVNEQEISNCSGFQAMFMANSKRIKGLRSTGVMGVTCSRHNMWLPNGLGDLQVGERFCNGDFVLLAALMIFNVLWLVVSYDIACQYAIHFWDRMSRMPEAMQLKLPRSNVWWKVPNFHLPPHKKPCHSPYSFHWMWGAGMTHGEGVEQNWAFSNGAAGLTRLMGPGSRHATLEDIFGFHNYDRVIAMHRILPKRLAVNLKEAAKHKAAFDVFSMALEELRPTEVAEAKYTLTTLRDIQLKIAEEEFICTDDGVEVEREHSPGAFITMGLALEDVQQRLEVDVRALKDPSPNQRLAFTKCRTSLLKRIHKFRQLQRVYMPSVRVLLSDEEKAIYDGNGEQLPEASRLFMPSEITDARLRGKACAIGLPEVEERMRAGEAEETLEDVRVGLRTRTMTNRYKLRNWTGQGLMTKGQGILRQINIKIHIAKLRYRYARSALLALRGHGGWEERLWVLGDDDGGIARATGVATGEGNHTLSWIWYTVGIPEDENDPRLKDALRVEWCKAFARTRRYEEEVRLLREEMRRTIAFGYTEAAIWDRLAEEEREGASGELREGRRAYAMEHAATERTRCATLETQWAGILLKANAYLAGDVSMAEGTVTVELEGADELDPEQEEALLEGEDEEGGGLPAGFL</sequence>
<evidence type="ECO:0000313" key="3">
    <source>
        <dbReference type="EMBL" id="KAJ7028779.1"/>
    </source>
</evidence>
<reference evidence="3" key="1">
    <citation type="submission" date="2023-03" db="EMBL/GenBank/DDBJ databases">
        <title>Massive genome expansion in bonnet fungi (Mycena s.s.) driven by repeated elements and novel gene families across ecological guilds.</title>
        <authorList>
            <consortium name="Lawrence Berkeley National Laboratory"/>
            <person name="Harder C.B."/>
            <person name="Miyauchi S."/>
            <person name="Viragh M."/>
            <person name="Kuo A."/>
            <person name="Thoen E."/>
            <person name="Andreopoulos B."/>
            <person name="Lu D."/>
            <person name="Skrede I."/>
            <person name="Drula E."/>
            <person name="Henrissat B."/>
            <person name="Morin E."/>
            <person name="Kohler A."/>
            <person name="Barry K."/>
            <person name="LaButti K."/>
            <person name="Morin E."/>
            <person name="Salamov A."/>
            <person name="Lipzen A."/>
            <person name="Mereny Z."/>
            <person name="Hegedus B."/>
            <person name="Baldrian P."/>
            <person name="Stursova M."/>
            <person name="Weitz H."/>
            <person name="Taylor A."/>
            <person name="Grigoriev I.V."/>
            <person name="Nagy L.G."/>
            <person name="Martin F."/>
            <person name="Kauserud H."/>
        </authorList>
    </citation>
    <scope>NUCLEOTIDE SEQUENCE</scope>
    <source>
        <strain evidence="3">CBHHK200</strain>
    </source>
</reference>
<protein>
    <recommendedName>
        <fullName evidence="2">CxC2-like cysteine cluster KDZ transposase-associated domain-containing protein</fullName>
    </recommendedName>
</protein>
<dbReference type="Pfam" id="PF18803">
    <property type="entry name" value="CxC2"/>
    <property type="match status" value="1"/>
</dbReference>
<dbReference type="InterPro" id="IPR041457">
    <property type="entry name" value="CxC2_KDZ-assoc"/>
</dbReference>
<accession>A0AAD6X1G8</accession>
<keyword evidence="4" id="KW-1185">Reference proteome</keyword>
<dbReference type="InterPro" id="IPR040521">
    <property type="entry name" value="KDZ"/>
</dbReference>